<reference evidence="4" key="2">
    <citation type="submission" date="2016-04" db="EMBL/GenBank/DDBJ databases">
        <title>First Complete Genome Sequence of a Subdivision 6 Acidobacterium.</title>
        <authorList>
            <person name="Huang S."/>
            <person name="Vieira S."/>
            <person name="Bunk B."/>
            <person name="Riedel T."/>
            <person name="Sproeer C."/>
            <person name="Overmann J."/>
        </authorList>
    </citation>
    <scope>NUCLEOTIDE SEQUENCE [LARGE SCALE GENOMIC DNA]</scope>
    <source>
        <strain evidence="4">DSM 100886 HEG_-6_39</strain>
    </source>
</reference>
<dbReference type="Proteomes" id="UP000076079">
    <property type="component" value="Chromosome"/>
</dbReference>
<dbReference type="InterPro" id="IPR033932">
    <property type="entry name" value="YtcJ-like"/>
</dbReference>
<protein>
    <submittedName>
        <fullName evidence="3">N-substituted formamide deformylase</fullName>
        <ecNumber evidence="3">3.5.1.91</ecNumber>
    </submittedName>
</protein>
<dbReference type="InterPro" id="IPR011059">
    <property type="entry name" value="Metal-dep_hydrolase_composite"/>
</dbReference>
<evidence type="ECO:0000256" key="1">
    <source>
        <dbReference type="SAM" id="SignalP"/>
    </source>
</evidence>
<keyword evidence="4" id="KW-1185">Reference proteome</keyword>
<evidence type="ECO:0000313" key="3">
    <source>
        <dbReference type="EMBL" id="AMY08621.1"/>
    </source>
</evidence>
<feature type="signal peptide" evidence="1">
    <location>
        <begin position="1"/>
        <end position="24"/>
    </location>
</feature>
<dbReference type="STRING" id="1855912.LuPra_01825"/>
<dbReference type="EMBL" id="CP015136">
    <property type="protein sequence ID" value="AMY08621.1"/>
    <property type="molecule type" value="Genomic_DNA"/>
</dbReference>
<dbReference type="SUPFAM" id="SSF51556">
    <property type="entry name" value="Metallo-dependent hydrolases"/>
    <property type="match status" value="1"/>
</dbReference>
<dbReference type="InterPro" id="IPR013108">
    <property type="entry name" value="Amidohydro_3"/>
</dbReference>
<feature type="chain" id="PRO_5007511443" evidence="1">
    <location>
        <begin position="25"/>
        <end position="585"/>
    </location>
</feature>
<evidence type="ECO:0000259" key="2">
    <source>
        <dbReference type="Pfam" id="PF07969"/>
    </source>
</evidence>
<dbReference type="RefSeq" id="WP_110170446.1">
    <property type="nucleotide sequence ID" value="NZ_CP015136.1"/>
</dbReference>
<reference evidence="3 4" key="1">
    <citation type="journal article" date="2016" name="Genome Announc.">
        <title>First Complete Genome Sequence of a Subdivision 6 Acidobacterium Strain.</title>
        <authorList>
            <person name="Huang S."/>
            <person name="Vieira S."/>
            <person name="Bunk B."/>
            <person name="Riedel T."/>
            <person name="Sproer C."/>
            <person name="Overmann J."/>
        </authorList>
    </citation>
    <scope>NUCLEOTIDE SEQUENCE [LARGE SCALE GENOMIC DNA]</scope>
    <source>
        <strain evidence="4">DSM 100886 HEG_-6_39</strain>
    </source>
</reference>
<dbReference type="InterPro" id="IPR032466">
    <property type="entry name" value="Metal_Hydrolase"/>
</dbReference>
<name>A0A143PJD9_LUTPR</name>
<accession>A0A143PJD9</accession>
<dbReference type="SUPFAM" id="SSF51338">
    <property type="entry name" value="Composite domain of metallo-dependent hydrolases"/>
    <property type="match status" value="1"/>
</dbReference>
<dbReference type="CDD" id="cd01300">
    <property type="entry name" value="YtcJ_like"/>
    <property type="match status" value="1"/>
</dbReference>
<evidence type="ECO:0000313" key="4">
    <source>
        <dbReference type="Proteomes" id="UP000076079"/>
    </source>
</evidence>
<dbReference type="EC" id="3.5.1.91" evidence="3"/>
<dbReference type="OrthoDB" id="9767366at2"/>
<organism evidence="3 4">
    <name type="scientific">Luteitalea pratensis</name>
    <dbReference type="NCBI Taxonomy" id="1855912"/>
    <lineage>
        <taxon>Bacteria</taxon>
        <taxon>Pseudomonadati</taxon>
        <taxon>Acidobacteriota</taxon>
        <taxon>Vicinamibacteria</taxon>
        <taxon>Vicinamibacterales</taxon>
        <taxon>Vicinamibacteraceae</taxon>
        <taxon>Luteitalea</taxon>
    </lineage>
</organism>
<dbReference type="Gene3D" id="3.20.20.140">
    <property type="entry name" value="Metal-dependent hydrolases"/>
    <property type="match status" value="1"/>
</dbReference>
<proteinExistence type="predicted"/>
<dbReference type="Pfam" id="PF07969">
    <property type="entry name" value="Amidohydro_3"/>
    <property type="match status" value="1"/>
</dbReference>
<dbReference type="PANTHER" id="PTHR22642:SF2">
    <property type="entry name" value="PROTEIN LONG AFTER FAR-RED 3"/>
    <property type="match status" value="1"/>
</dbReference>
<dbReference type="Gene3D" id="2.30.40.10">
    <property type="entry name" value="Urease, subunit C, domain 1"/>
    <property type="match status" value="1"/>
</dbReference>
<sequence precursor="true">MIQAARLALAVIAYVCLAMTVACTATQAQPRPAAADGPADLLVVHGKVVTVDARFTIAEAVAVRNGRIVDVGTDAHVRRLAGQATRVIDARGRTVIPGLIDSHVHAIGAAPVEAITPFRTLASISEVQAWLRDVARRTPAPSWVWSTRVYPTRLREGRFPTRLELDVAVPDRPAVVDGAYAFVLNTQALAAAGVTADTPDPPGAVIVRGPDGTPTGLLRNAGSMLARFRPAAPASLPLDQIERLHRAYLATGITSIVERGGSVGGFRTYEALKAAARLRIRSTITLMLPTGLRAEQAEAAVAAIDLAPRAGDDWLKVGPLKITVDGGILLGTSYMRTPYPASSRALYGDQPSSYRGVLSTSAEAIRAVMIAGHARGWQMSAHVTGDAGVDAVLDGFEAAQRAMPRADARHTLIHAYFPNPETARRVAALGVQVDTQPAWFYKDADALVGALGVPGLAHFIGLRTWRDAGVRVAINTDHMFGADRDSAMNPFNPFLTMATAVTRRTESGRVIGAGEAVTREGALRMMTIDAAAMTFDEGSRGSIEVGKLADLAILSEDLLTCPDDRIRAITADITIIGGVIAHQRH</sequence>
<dbReference type="PROSITE" id="PS51257">
    <property type="entry name" value="PROKAR_LIPOPROTEIN"/>
    <property type="match status" value="1"/>
</dbReference>
<dbReference type="AlphaFoldDB" id="A0A143PJD9"/>
<feature type="domain" description="Amidohydrolase 3" evidence="2">
    <location>
        <begin position="86"/>
        <end position="581"/>
    </location>
</feature>
<dbReference type="KEGG" id="abac:LuPra_01825"/>
<dbReference type="GO" id="GO:0016810">
    <property type="term" value="F:hydrolase activity, acting on carbon-nitrogen (but not peptide) bonds"/>
    <property type="evidence" value="ECO:0007669"/>
    <property type="project" value="InterPro"/>
</dbReference>
<dbReference type="PANTHER" id="PTHR22642">
    <property type="entry name" value="IMIDAZOLONEPROPIONASE"/>
    <property type="match status" value="1"/>
</dbReference>
<dbReference type="Gene3D" id="3.10.310.70">
    <property type="match status" value="1"/>
</dbReference>
<keyword evidence="1" id="KW-0732">Signal</keyword>
<keyword evidence="3" id="KW-0378">Hydrolase</keyword>
<gene>
    <name evidence="3" type="primary">nfdA_3</name>
    <name evidence="3" type="ORF">LuPra_01825</name>
</gene>